<evidence type="ECO:0000256" key="1">
    <source>
        <dbReference type="SAM" id="MobiDB-lite"/>
    </source>
</evidence>
<feature type="compositionally biased region" description="Low complexity" evidence="1">
    <location>
        <begin position="86"/>
        <end position="129"/>
    </location>
</feature>
<dbReference type="Proteomes" id="UP000076871">
    <property type="component" value="Unassembled WGS sequence"/>
</dbReference>
<dbReference type="InParanoid" id="A0A165ECE6"/>
<accession>A0A165ECE6</accession>
<evidence type="ECO:0008006" key="4">
    <source>
        <dbReference type="Google" id="ProtNLM"/>
    </source>
</evidence>
<dbReference type="GeneID" id="63828616"/>
<evidence type="ECO:0000313" key="2">
    <source>
        <dbReference type="EMBL" id="KZT06723.1"/>
    </source>
</evidence>
<dbReference type="AlphaFoldDB" id="A0A165ECE6"/>
<feature type="compositionally biased region" description="Low complexity" evidence="1">
    <location>
        <begin position="1"/>
        <end position="22"/>
    </location>
</feature>
<feature type="compositionally biased region" description="Basic and acidic residues" evidence="1">
    <location>
        <begin position="55"/>
        <end position="73"/>
    </location>
</feature>
<sequence length="137" mass="14187">MSNTSSNNTISSNPSSNNPGSSWGTKVKGAWNTFEGAGDSLRGGMMDFADTATGTDRHAHHAETDIGHQKTEEGVAQMRGGHQAISTDGTRTTDTTTAAPPLPARSTDATHTGSPGTTTTTSHTTSTTTDNDRRIAP</sequence>
<dbReference type="RefSeq" id="XP_040764463.1">
    <property type="nucleotide sequence ID" value="XM_040911588.1"/>
</dbReference>
<gene>
    <name evidence="2" type="ORF">LAESUDRAFT_749928</name>
</gene>
<protein>
    <recommendedName>
        <fullName evidence="4">CsbD-like domain-containing protein</fullName>
    </recommendedName>
</protein>
<reference evidence="2 3" key="1">
    <citation type="journal article" date="2016" name="Mol. Biol. Evol.">
        <title>Comparative Genomics of Early-Diverging Mushroom-Forming Fungi Provides Insights into the Origins of Lignocellulose Decay Capabilities.</title>
        <authorList>
            <person name="Nagy L.G."/>
            <person name="Riley R."/>
            <person name="Tritt A."/>
            <person name="Adam C."/>
            <person name="Daum C."/>
            <person name="Floudas D."/>
            <person name="Sun H."/>
            <person name="Yadav J.S."/>
            <person name="Pangilinan J."/>
            <person name="Larsson K.H."/>
            <person name="Matsuura K."/>
            <person name="Barry K."/>
            <person name="Labutti K."/>
            <person name="Kuo R."/>
            <person name="Ohm R.A."/>
            <person name="Bhattacharya S.S."/>
            <person name="Shirouzu T."/>
            <person name="Yoshinaga Y."/>
            <person name="Martin F.M."/>
            <person name="Grigoriev I.V."/>
            <person name="Hibbett D.S."/>
        </authorList>
    </citation>
    <scope>NUCLEOTIDE SEQUENCE [LARGE SCALE GENOMIC DNA]</scope>
    <source>
        <strain evidence="2 3">93-53</strain>
    </source>
</reference>
<dbReference type="STRING" id="1314785.A0A165ECE6"/>
<name>A0A165ECE6_9APHY</name>
<dbReference type="EMBL" id="KV427623">
    <property type="protein sequence ID" value="KZT06723.1"/>
    <property type="molecule type" value="Genomic_DNA"/>
</dbReference>
<proteinExistence type="predicted"/>
<keyword evidence="3" id="KW-1185">Reference proteome</keyword>
<feature type="region of interest" description="Disordered" evidence="1">
    <location>
        <begin position="1"/>
        <end position="137"/>
    </location>
</feature>
<evidence type="ECO:0000313" key="3">
    <source>
        <dbReference type="Proteomes" id="UP000076871"/>
    </source>
</evidence>
<dbReference type="OrthoDB" id="2590867at2759"/>
<organism evidence="2 3">
    <name type="scientific">Laetiporus sulphureus 93-53</name>
    <dbReference type="NCBI Taxonomy" id="1314785"/>
    <lineage>
        <taxon>Eukaryota</taxon>
        <taxon>Fungi</taxon>
        <taxon>Dikarya</taxon>
        <taxon>Basidiomycota</taxon>
        <taxon>Agaricomycotina</taxon>
        <taxon>Agaricomycetes</taxon>
        <taxon>Polyporales</taxon>
        <taxon>Laetiporus</taxon>
    </lineage>
</organism>